<dbReference type="GO" id="GO:0016747">
    <property type="term" value="F:acyltransferase activity, transferring groups other than amino-acyl groups"/>
    <property type="evidence" value="ECO:0007669"/>
    <property type="project" value="InterPro"/>
</dbReference>
<dbReference type="EnsemblBacteria" id="AAB91194">
    <property type="protein sequence ID" value="AAB91194"/>
    <property type="gene ID" value="AF_0034"/>
</dbReference>
<keyword evidence="5" id="KW-1185">Reference proteome</keyword>
<dbReference type="eggNOG" id="arCOG01278">
    <property type="taxonomic scope" value="Archaea"/>
</dbReference>
<dbReference type="PIR" id="B69254">
    <property type="entry name" value="B69254"/>
</dbReference>
<dbReference type="STRING" id="224325.AF_0034"/>
<name>O30201_ARCFU</name>
<organism evidence="4 5">
    <name type="scientific">Archaeoglobus fulgidus (strain ATCC 49558 / DSM 4304 / JCM 9628 / NBRC 100126 / VC-16)</name>
    <dbReference type="NCBI Taxonomy" id="224325"/>
    <lineage>
        <taxon>Archaea</taxon>
        <taxon>Methanobacteriati</taxon>
        <taxon>Methanobacteriota</taxon>
        <taxon>Archaeoglobi</taxon>
        <taxon>Archaeoglobales</taxon>
        <taxon>Archaeoglobaceae</taxon>
        <taxon>Archaeoglobus</taxon>
    </lineage>
</organism>
<evidence type="ECO:0000259" key="3">
    <source>
        <dbReference type="Pfam" id="PF22691"/>
    </source>
</evidence>
<gene>
    <name evidence="4" type="ordered locus">AF_0034</name>
</gene>
<dbReference type="SUPFAM" id="SSF53901">
    <property type="entry name" value="Thiolase-like"/>
    <property type="match status" value="2"/>
</dbReference>
<accession>O30201</accession>
<protein>
    <submittedName>
        <fullName evidence="4">3-ketoacyl-CoA thiolase (AcaB-2)</fullName>
    </submittedName>
</protein>
<dbReference type="Proteomes" id="UP000002199">
    <property type="component" value="Chromosome"/>
</dbReference>
<feature type="domain" description="Thiolase N-terminal" evidence="2">
    <location>
        <begin position="38"/>
        <end position="248"/>
    </location>
</feature>
<dbReference type="InterPro" id="IPR020616">
    <property type="entry name" value="Thiolase_N"/>
</dbReference>
<evidence type="ECO:0000313" key="4">
    <source>
        <dbReference type="EMBL" id="AAB91194.1"/>
    </source>
</evidence>
<dbReference type="PIRSF" id="PIRSF000429">
    <property type="entry name" value="Ac-CoA_Ac_transf"/>
    <property type="match status" value="1"/>
</dbReference>
<sequence>MLNVMQRWREPSDCCLRRTGSDTTAGRPACRGDIMREVAVIGCGVTKFGHHWEKDHEDLLVEATYEAIADANVELKDVEAVWCGTFYPSTGISGNVFSDTLKFFGKPISRVENYCATGMDNIRNAAFAVASGAYDLVIAAGVEKLMDAGSRGLPPIEGIFSVAMPYVSAPAMFAMAANRAFKEWGWTREDLAMVAVKNHYNGARHPKAHFRSEVTVEKVLKAPMVAYPLGVYDCSAVSDGAAAVVLTRPEIAKEIVGDDYAVIKAVGMAVETMHPWHRPSESFLSFPATVKAAKMAYKMAGIENPRKELDFGIVHDCFTITELINYQDMQLCKPGEGAELIRNGVTAIDGDFPINPDGGLKSFGHPIAASGVRMVAELTKQVLGKAEGLQVKDAEAGFAHNLGGPYSVATVAIVSRP</sequence>
<dbReference type="HOGENOM" id="CLU_035425_4_0_2"/>
<dbReference type="CDD" id="cd00829">
    <property type="entry name" value="SCP-x_thiolase"/>
    <property type="match status" value="1"/>
</dbReference>
<dbReference type="EMBL" id="AE000782">
    <property type="protein sequence ID" value="AAB91194.1"/>
    <property type="molecule type" value="Genomic_DNA"/>
</dbReference>
<dbReference type="InterPro" id="IPR055140">
    <property type="entry name" value="Thiolase_C_2"/>
</dbReference>
<dbReference type="NCBIfam" id="NF004810">
    <property type="entry name" value="PRK06157.1"/>
    <property type="match status" value="1"/>
</dbReference>
<dbReference type="InterPro" id="IPR016039">
    <property type="entry name" value="Thiolase-like"/>
</dbReference>
<dbReference type="AlphaFoldDB" id="O30201"/>
<dbReference type="InterPro" id="IPR002155">
    <property type="entry name" value="Thiolase"/>
</dbReference>
<dbReference type="Pfam" id="PF00108">
    <property type="entry name" value="Thiolase_N"/>
    <property type="match status" value="1"/>
</dbReference>
<evidence type="ECO:0000256" key="1">
    <source>
        <dbReference type="ARBA" id="ARBA00023229"/>
    </source>
</evidence>
<dbReference type="GO" id="GO:0008299">
    <property type="term" value="P:isoprenoid biosynthetic process"/>
    <property type="evidence" value="ECO:0007669"/>
    <property type="project" value="UniProtKB-KW"/>
</dbReference>
<evidence type="ECO:0000259" key="2">
    <source>
        <dbReference type="Pfam" id="PF00108"/>
    </source>
</evidence>
<dbReference type="KEGG" id="afu:AF_0034"/>
<dbReference type="PANTHER" id="PTHR42870:SF6">
    <property type="entry name" value="ACETYL-COA C-ACYLTRANSFERASE"/>
    <property type="match status" value="1"/>
</dbReference>
<evidence type="ECO:0000313" key="5">
    <source>
        <dbReference type="Proteomes" id="UP000002199"/>
    </source>
</evidence>
<feature type="domain" description="Thiolase C-terminal" evidence="3">
    <location>
        <begin position="281"/>
        <end position="416"/>
    </location>
</feature>
<keyword evidence="1" id="KW-0414">Isoprene biosynthesis</keyword>
<dbReference type="PaxDb" id="224325-AF_0034"/>
<proteinExistence type="predicted"/>
<reference evidence="4 5" key="1">
    <citation type="journal article" date="1997" name="Nature">
        <title>The complete genome sequence of the hyperthermophilic, sulphate-reducing archaeon Archaeoglobus fulgidus.</title>
        <authorList>
            <person name="Klenk H.P."/>
            <person name="Clayton R.A."/>
            <person name="Tomb J."/>
            <person name="White O."/>
            <person name="Nelson K.E."/>
            <person name="Ketchum K.A."/>
            <person name="Dodson R.J."/>
            <person name="Gwinn M."/>
            <person name="Hickey E.K."/>
            <person name="Peterson J.D."/>
            <person name="Richardson D.L."/>
            <person name="Kerlavage A.R."/>
            <person name="Graham D.E."/>
            <person name="Kyrpides N.C."/>
            <person name="Fleischmann R.D."/>
            <person name="Quackenbush J."/>
            <person name="Lee N.H."/>
            <person name="Sutton G.G."/>
            <person name="Gill S."/>
            <person name="Kirkness E.F."/>
            <person name="Dougherty B.A."/>
            <person name="McKenney K."/>
            <person name="Adams M.D."/>
            <person name="Loftus B."/>
            <person name="Peterson S."/>
            <person name="Reich C.I."/>
            <person name="McNeil L.K."/>
            <person name="Badger J.H."/>
            <person name="Glodek A."/>
            <person name="Zhou L."/>
            <person name="Overbeek R."/>
            <person name="Gocayne J.D."/>
            <person name="Weidman J.F."/>
            <person name="McDonald L."/>
            <person name="Utterback T."/>
            <person name="Cotton M.D."/>
            <person name="Spriggs T."/>
            <person name="Artiach P."/>
            <person name="Kaine B.P."/>
            <person name="Sykes S.M."/>
            <person name="Sadow P.W."/>
            <person name="D'Andrea K.P."/>
            <person name="Bowman C."/>
            <person name="Fujii C."/>
            <person name="Garland S.A."/>
            <person name="Mason T.M."/>
            <person name="Olsen G.J."/>
            <person name="Fraser C.M."/>
            <person name="Smith H.O."/>
            <person name="Woese C.R."/>
            <person name="Venter J.C."/>
        </authorList>
    </citation>
    <scope>NUCLEOTIDE SEQUENCE [LARGE SCALE GENOMIC DNA]</scope>
    <source>
        <strain evidence="5">ATCC 49558 / DSM 4304 / JCM 9628 / NBRC 100126 / VC-16</strain>
    </source>
</reference>
<dbReference type="PhylomeDB" id="O30201"/>
<dbReference type="Gene3D" id="3.40.47.10">
    <property type="match status" value="1"/>
</dbReference>
<dbReference type="PANTHER" id="PTHR42870">
    <property type="entry name" value="ACETYL-COA C-ACETYLTRANSFERASE"/>
    <property type="match status" value="1"/>
</dbReference>
<dbReference type="Pfam" id="PF22691">
    <property type="entry name" value="Thiolase_C_1"/>
    <property type="match status" value="1"/>
</dbReference>